<evidence type="ECO:0000259" key="7">
    <source>
        <dbReference type="Pfam" id="PF13396"/>
    </source>
</evidence>
<feature type="transmembrane region" description="Helical" evidence="6">
    <location>
        <begin position="85"/>
        <end position="106"/>
    </location>
</feature>
<dbReference type="InterPro" id="IPR027379">
    <property type="entry name" value="CLS_N"/>
</dbReference>
<evidence type="ECO:0000256" key="6">
    <source>
        <dbReference type="SAM" id="Phobius"/>
    </source>
</evidence>
<protein>
    <recommendedName>
        <fullName evidence="7">Cardiolipin synthase N-terminal domain-containing protein</fullName>
    </recommendedName>
</protein>
<accession>A0A433QBF7</accession>
<feature type="domain" description="Cardiolipin synthase N-terminal" evidence="7">
    <location>
        <begin position="66"/>
        <end position="107"/>
    </location>
</feature>
<keyword evidence="5 6" id="KW-0472">Membrane</keyword>
<organism evidence="8 9">
    <name type="scientific">Jimgerdemannia flammicorona</name>
    <dbReference type="NCBI Taxonomy" id="994334"/>
    <lineage>
        <taxon>Eukaryota</taxon>
        <taxon>Fungi</taxon>
        <taxon>Fungi incertae sedis</taxon>
        <taxon>Mucoromycota</taxon>
        <taxon>Mucoromycotina</taxon>
        <taxon>Endogonomycetes</taxon>
        <taxon>Endogonales</taxon>
        <taxon>Endogonaceae</taxon>
        <taxon>Jimgerdemannia</taxon>
    </lineage>
</organism>
<evidence type="ECO:0000256" key="4">
    <source>
        <dbReference type="ARBA" id="ARBA00022989"/>
    </source>
</evidence>
<name>A0A433QBF7_9FUNG</name>
<keyword evidence="3 6" id="KW-0812">Transmembrane</keyword>
<dbReference type="EMBL" id="RBNJ01008975">
    <property type="protein sequence ID" value="RUS27136.1"/>
    <property type="molecule type" value="Genomic_DNA"/>
</dbReference>
<dbReference type="Proteomes" id="UP000274822">
    <property type="component" value="Unassembled WGS sequence"/>
</dbReference>
<keyword evidence="2" id="KW-1003">Cell membrane</keyword>
<keyword evidence="9" id="KW-1185">Reference proteome</keyword>
<evidence type="ECO:0000256" key="1">
    <source>
        <dbReference type="ARBA" id="ARBA00004651"/>
    </source>
</evidence>
<gene>
    <name evidence="8" type="ORF">BC938DRAFT_483668</name>
</gene>
<evidence type="ECO:0000313" key="9">
    <source>
        <dbReference type="Proteomes" id="UP000274822"/>
    </source>
</evidence>
<comment type="caution">
    <text evidence="8">The sequence shown here is derived from an EMBL/GenBank/DDBJ whole genome shotgun (WGS) entry which is preliminary data.</text>
</comment>
<feature type="transmembrane region" description="Helical" evidence="6">
    <location>
        <begin position="53"/>
        <end position="73"/>
    </location>
</feature>
<dbReference type="AlphaFoldDB" id="A0A433QBF7"/>
<evidence type="ECO:0000313" key="8">
    <source>
        <dbReference type="EMBL" id="RUS27136.1"/>
    </source>
</evidence>
<evidence type="ECO:0000256" key="2">
    <source>
        <dbReference type="ARBA" id="ARBA00022475"/>
    </source>
</evidence>
<reference evidence="8 9" key="1">
    <citation type="journal article" date="2018" name="New Phytol.">
        <title>Phylogenomics of Endogonaceae and evolution of mycorrhizas within Mucoromycota.</title>
        <authorList>
            <person name="Chang Y."/>
            <person name="Desiro A."/>
            <person name="Na H."/>
            <person name="Sandor L."/>
            <person name="Lipzen A."/>
            <person name="Clum A."/>
            <person name="Barry K."/>
            <person name="Grigoriev I.V."/>
            <person name="Martin F.M."/>
            <person name="Stajich J.E."/>
            <person name="Smith M.E."/>
            <person name="Bonito G."/>
            <person name="Spatafora J.W."/>
        </authorList>
    </citation>
    <scope>NUCLEOTIDE SEQUENCE [LARGE SCALE GENOMIC DNA]</scope>
    <source>
        <strain evidence="8 9">AD002</strain>
    </source>
</reference>
<evidence type="ECO:0000256" key="5">
    <source>
        <dbReference type="ARBA" id="ARBA00023136"/>
    </source>
</evidence>
<dbReference type="Pfam" id="PF13396">
    <property type="entry name" value="PLDc_N"/>
    <property type="match status" value="1"/>
</dbReference>
<sequence>MPHDIRSWRNCDGAWPLHRSGCRTHKSFPHPRTSHALNFPLHTSFSRAMSDPLHYSGGLIGLIILIIDLIVIFEVLNSTRSVTGKLLWSLLVFFFPVGGVIIYFLFSNRSEFNIAYTPLP</sequence>
<keyword evidence="4 6" id="KW-1133">Transmembrane helix</keyword>
<comment type="subcellular location">
    <subcellularLocation>
        <location evidence="1">Cell membrane</location>
        <topology evidence="1">Multi-pass membrane protein</topology>
    </subcellularLocation>
</comment>
<dbReference type="GO" id="GO:0005886">
    <property type="term" value="C:plasma membrane"/>
    <property type="evidence" value="ECO:0007669"/>
    <property type="project" value="UniProtKB-SubCell"/>
</dbReference>
<evidence type="ECO:0000256" key="3">
    <source>
        <dbReference type="ARBA" id="ARBA00022692"/>
    </source>
</evidence>
<proteinExistence type="predicted"/>